<sequence length="91" mass="10422">MYLRGLVTACTRQRNRQRCSRCGVGLRPPAYRSGQLGRDWSIVGHATTELLEMTYSAAAYKPLTTAFRAAAERAEWRWTSWWRRSKAPAVC</sequence>
<protein>
    <submittedName>
        <fullName evidence="1">Uncharacterized protein</fullName>
    </submittedName>
</protein>
<gene>
    <name evidence="1" type="ordered locus">BN6_10410</name>
</gene>
<evidence type="ECO:0000313" key="1">
    <source>
        <dbReference type="EMBL" id="CCH28369.1"/>
    </source>
</evidence>
<dbReference type="AlphaFoldDB" id="K0JU81"/>
<dbReference type="KEGG" id="sesp:BN6_10410"/>
<reference evidence="1 2" key="1">
    <citation type="journal article" date="2012" name="BMC Genomics">
        <title>Complete genome sequence of Saccharothrix espanaensis DSM 44229T and comparison to the other completely sequenced Pseudonocardiaceae.</title>
        <authorList>
            <person name="Strobel T."/>
            <person name="Al-Dilaimi A."/>
            <person name="Blom J."/>
            <person name="Gessner A."/>
            <person name="Kalinowski J."/>
            <person name="Luzhetska M."/>
            <person name="Puhler A."/>
            <person name="Szczepanowski R."/>
            <person name="Bechthold A."/>
            <person name="Ruckert C."/>
        </authorList>
    </citation>
    <scope>NUCLEOTIDE SEQUENCE [LARGE SCALE GENOMIC DNA]</scope>
    <source>
        <strain evidence="2">ATCC 51144 / DSM 44229 / JCM 9112 / NBRC 15066 / NRRL 15764</strain>
    </source>
</reference>
<dbReference type="HOGENOM" id="CLU_2425135_0_0_11"/>
<proteinExistence type="predicted"/>
<dbReference type="EMBL" id="HE804045">
    <property type="protein sequence ID" value="CCH28369.1"/>
    <property type="molecule type" value="Genomic_DNA"/>
</dbReference>
<organism evidence="1 2">
    <name type="scientific">Saccharothrix espanaensis (strain ATCC 51144 / DSM 44229 / JCM 9112 / NBRC 15066 / NRRL 15764)</name>
    <dbReference type="NCBI Taxonomy" id="1179773"/>
    <lineage>
        <taxon>Bacteria</taxon>
        <taxon>Bacillati</taxon>
        <taxon>Actinomycetota</taxon>
        <taxon>Actinomycetes</taxon>
        <taxon>Pseudonocardiales</taxon>
        <taxon>Pseudonocardiaceae</taxon>
        <taxon>Saccharothrix</taxon>
    </lineage>
</organism>
<evidence type="ECO:0000313" key="2">
    <source>
        <dbReference type="Proteomes" id="UP000006281"/>
    </source>
</evidence>
<dbReference type="Proteomes" id="UP000006281">
    <property type="component" value="Chromosome"/>
</dbReference>
<accession>K0JU81</accession>
<keyword evidence="2" id="KW-1185">Reference proteome</keyword>
<name>K0JU81_SACES</name>